<feature type="domain" description="Telomere length regulation protein conserved" evidence="3">
    <location>
        <begin position="626"/>
        <end position="736"/>
    </location>
</feature>
<dbReference type="Proteomes" id="UP000803884">
    <property type="component" value="Unassembled WGS sequence"/>
</dbReference>
<reference evidence="4 5" key="1">
    <citation type="journal article" date="2020" name="Microbiol. Resour. Announc.">
        <title>Draft Genome Sequence of a Cladosporium Species Isolated from the Mesophotic Ascidian Didemnum maculosum.</title>
        <authorList>
            <person name="Gioti A."/>
            <person name="Siaperas R."/>
            <person name="Nikolaivits E."/>
            <person name="Le Goff G."/>
            <person name="Ouazzani J."/>
            <person name="Kotoulas G."/>
            <person name="Topakas E."/>
        </authorList>
    </citation>
    <scope>NUCLEOTIDE SEQUENCE [LARGE SCALE GENOMIC DNA]</scope>
    <source>
        <strain evidence="4 5">TM138-S3</strain>
    </source>
</reference>
<feature type="compositionally biased region" description="Basic and acidic residues" evidence="2">
    <location>
        <begin position="596"/>
        <end position="606"/>
    </location>
</feature>
<evidence type="ECO:0000256" key="2">
    <source>
        <dbReference type="SAM" id="MobiDB-lite"/>
    </source>
</evidence>
<accession>A0AB34KQ37</accession>
<dbReference type="RefSeq" id="XP_069228983.1">
    <property type="nucleotide sequence ID" value="XM_069373654.1"/>
</dbReference>
<dbReference type="AlphaFoldDB" id="A0AB34KQ37"/>
<dbReference type="GO" id="GO:0042162">
    <property type="term" value="F:telomeric DNA binding"/>
    <property type="evidence" value="ECO:0007669"/>
    <property type="project" value="TreeGrafter"/>
</dbReference>
<dbReference type="GO" id="GO:0051879">
    <property type="term" value="F:Hsp90 protein binding"/>
    <property type="evidence" value="ECO:0007669"/>
    <property type="project" value="TreeGrafter"/>
</dbReference>
<dbReference type="Gene3D" id="1.25.40.720">
    <property type="entry name" value="Telomere length regulation protein 2, C-terminal domain"/>
    <property type="match status" value="2"/>
</dbReference>
<feature type="compositionally biased region" description="Basic and acidic residues" evidence="2">
    <location>
        <begin position="572"/>
        <end position="584"/>
    </location>
</feature>
<evidence type="ECO:0000313" key="4">
    <source>
        <dbReference type="EMBL" id="KAL1585877.1"/>
    </source>
</evidence>
<gene>
    <name evidence="4" type="ORF">WHR41_05049</name>
</gene>
<sequence>MSNIWKVVSHVDDKQKDDRSVAQLSAVQTRNERAATHSDITNGAVQTGVTKSVTKVDVDCIKTPEDALRLLKSEPATDDLIFTLRRLTAADGFDQGFDLRSPGPLSAQIINAIVSSVVPNFWPSFNREERFLITECLASVAGLNSIVARIQLLLKQSRAAKADDQVEVLKTLFGVANEICTGNDRILRIWTGLQASTRDRIKRDLAWKELANLLGSGKISNVLAEAEDVLQSTGGKDKRSIIANSNGYAAWLGRNIAHCLSSITGEGSNEVYPALSVLLARALSLGHPISLVKSLHLHTLQDSVTVTDDSLNGLKTLIRNLQAFTKRRYLDHTLRWLSSIDSITSGVDKKEHGASSNATAIAALLHAVTNDDNALHQHLIATLSDAALVSAMSLDARNASIAVLAADVSDELDGIIEKGLKSFGDQLFIRHSPILQQESLAQVLLVASGYVHRREPMALLMTIRSSGHMQGVSNRLDVANPRARWLGMVVGMALSSLVDKPGSKLNFGTEDMKSEEAKWYLSLVNTGDRPGTLQELLDLVKSSEGRPKRWKTAQPQTMPKINGKPTFGPLRPPEKRQTEVEGARIAEVTGTDSEDDGLKPYAKPDSDAEDSEEDATLVNRHKPRPPVYIRDLMAMLRDTEKHDRFQIGIRHAATLIRRKSNFGKEVTDHAEELGRILCGLQDSFDTETFDELRLQALIAVVLSDPSSIAPWLGRQAFGGDFSIAQRCVMLTAIGLSGRELAGLREQDGLNPDLPDASFPSKQLPSHLHAVYSSNSSNTPTPSNRLESAHRTLEHSLLQPMALSAADKSTAQLDAVKVRTFSSRMEVERTKRKPAPNKLAQIFAEGYFYPLLNRYQQEITSYGSGSVWSTTPFLLVTLIKTLALLFHASGPATLNLAQLSADFWDLLLSLRIRAVGDVTVLEALLFALLTVLEVNEDKGQVAQEHAKRLIETQQWADLVFERTGEGRLVQQEGKGEEAKVRTLSAAVLVKTGEVIEAHRKMLMGDMTDF</sequence>
<protein>
    <recommendedName>
        <fullName evidence="3">Telomere length regulation protein conserved domain-containing protein</fullName>
    </recommendedName>
</protein>
<organism evidence="4 5">
    <name type="scientific">Cladosporium halotolerans</name>
    <dbReference type="NCBI Taxonomy" id="1052096"/>
    <lineage>
        <taxon>Eukaryota</taxon>
        <taxon>Fungi</taxon>
        <taxon>Dikarya</taxon>
        <taxon>Ascomycota</taxon>
        <taxon>Pezizomycotina</taxon>
        <taxon>Dothideomycetes</taxon>
        <taxon>Dothideomycetidae</taxon>
        <taxon>Cladosporiales</taxon>
        <taxon>Cladosporiaceae</taxon>
        <taxon>Cladosporium</taxon>
    </lineage>
</organism>
<dbReference type="Pfam" id="PF10193">
    <property type="entry name" value="Telomere_reg-2"/>
    <property type="match status" value="1"/>
</dbReference>
<feature type="region of interest" description="Disordered" evidence="2">
    <location>
        <begin position="544"/>
        <end position="622"/>
    </location>
</feature>
<name>A0AB34KQ37_9PEZI</name>
<dbReference type="InterPro" id="IPR038528">
    <property type="entry name" value="TEL2_C_sf"/>
</dbReference>
<dbReference type="GeneID" id="96006492"/>
<dbReference type="PANTHER" id="PTHR15830:SF10">
    <property type="entry name" value="TELOMERE LENGTH REGULATION PROTEIN TEL2 HOMOLOG"/>
    <property type="match status" value="1"/>
</dbReference>
<dbReference type="GO" id="GO:0051083">
    <property type="term" value="P:'de novo' cotranslational protein folding"/>
    <property type="evidence" value="ECO:0007669"/>
    <property type="project" value="TreeGrafter"/>
</dbReference>
<evidence type="ECO:0000259" key="3">
    <source>
        <dbReference type="Pfam" id="PF10193"/>
    </source>
</evidence>
<proteinExistence type="inferred from homology"/>
<dbReference type="PANTHER" id="PTHR15830">
    <property type="entry name" value="TELOMERE LENGTH REGULATION PROTEIN TEL2 FAMILY MEMBER"/>
    <property type="match status" value="1"/>
</dbReference>
<evidence type="ECO:0000256" key="1">
    <source>
        <dbReference type="ARBA" id="ARBA00006133"/>
    </source>
</evidence>
<dbReference type="EMBL" id="JAAQHG020000017">
    <property type="protein sequence ID" value="KAL1585877.1"/>
    <property type="molecule type" value="Genomic_DNA"/>
</dbReference>
<dbReference type="GO" id="GO:0005829">
    <property type="term" value="C:cytosol"/>
    <property type="evidence" value="ECO:0007669"/>
    <property type="project" value="TreeGrafter"/>
</dbReference>
<evidence type="ECO:0000313" key="5">
    <source>
        <dbReference type="Proteomes" id="UP000803884"/>
    </source>
</evidence>
<comment type="caution">
    <text evidence="4">The sequence shown here is derived from an EMBL/GenBank/DDBJ whole genome shotgun (WGS) entry which is preliminary data.</text>
</comment>
<keyword evidence="5" id="KW-1185">Reference proteome</keyword>
<dbReference type="InterPro" id="IPR051970">
    <property type="entry name" value="TEL2_Regulation"/>
</dbReference>
<comment type="similarity">
    <text evidence="1">Belongs to the TEL2 family.</text>
</comment>
<dbReference type="InterPro" id="IPR019337">
    <property type="entry name" value="Telomere_length_regulation_dom"/>
</dbReference>